<dbReference type="InterPro" id="IPR036411">
    <property type="entry name" value="TorD-like_sf"/>
</dbReference>
<dbReference type="GO" id="GO:0016491">
    <property type="term" value="F:oxidoreductase activity"/>
    <property type="evidence" value="ECO:0007669"/>
    <property type="project" value="UniProtKB-KW"/>
</dbReference>
<keyword evidence="2" id="KW-0560">Oxidoreductase</keyword>
<keyword evidence="3" id="KW-1185">Reference proteome</keyword>
<dbReference type="GO" id="GO:0016530">
    <property type="term" value="F:metallochaperone activity"/>
    <property type="evidence" value="ECO:0007669"/>
    <property type="project" value="TreeGrafter"/>
</dbReference>
<dbReference type="KEGG" id="cgk:CGERO_04520"/>
<organism evidence="2 3">
    <name type="scientific">Corynebacterium gerontici</name>
    <dbReference type="NCBI Taxonomy" id="2079234"/>
    <lineage>
        <taxon>Bacteria</taxon>
        <taxon>Bacillati</taxon>
        <taxon>Actinomycetota</taxon>
        <taxon>Actinomycetes</taxon>
        <taxon>Mycobacteriales</taxon>
        <taxon>Corynebacteriaceae</taxon>
        <taxon>Corynebacterium</taxon>
    </lineage>
</organism>
<dbReference type="Gene3D" id="1.10.3480.10">
    <property type="entry name" value="TorD-like"/>
    <property type="match status" value="1"/>
</dbReference>
<dbReference type="AlphaFoldDB" id="A0A3G6J477"/>
<dbReference type="NCBIfam" id="TIGR00684">
    <property type="entry name" value="narJ"/>
    <property type="match status" value="1"/>
</dbReference>
<protein>
    <submittedName>
        <fullName evidence="2">Nitrate reductase-like protein NarX</fullName>
        <ecNumber evidence="2">1.7.99.4</ecNumber>
    </submittedName>
</protein>
<name>A0A3G6J477_9CORY</name>
<accession>A0A3G6J477</accession>
<dbReference type="EC" id="1.7.99.4" evidence="2"/>
<dbReference type="Pfam" id="PF02613">
    <property type="entry name" value="Nitrate_red_del"/>
    <property type="match status" value="1"/>
</dbReference>
<gene>
    <name evidence="2" type="primary">narX2</name>
    <name evidence="2" type="ORF">CGERO_04520</name>
</gene>
<dbReference type="EMBL" id="CP033897">
    <property type="protein sequence ID" value="AZA11220.1"/>
    <property type="molecule type" value="Genomic_DNA"/>
</dbReference>
<dbReference type="RefSeq" id="WP_123933665.1">
    <property type="nucleotide sequence ID" value="NZ_CP033897.1"/>
</dbReference>
<dbReference type="GO" id="GO:0051131">
    <property type="term" value="P:chaperone-mediated protein complex assembly"/>
    <property type="evidence" value="ECO:0007669"/>
    <property type="project" value="InterPro"/>
</dbReference>
<dbReference type="Proteomes" id="UP000271587">
    <property type="component" value="Chromosome"/>
</dbReference>
<dbReference type="GO" id="GO:0042128">
    <property type="term" value="P:nitrate assimilation"/>
    <property type="evidence" value="ECO:0007669"/>
    <property type="project" value="UniProtKB-KW"/>
</dbReference>
<evidence type="ECO:0000313" key="3">
    <source>
        <dbReference type="Proteomes" id="UP000271587"/>
    </source>
</evidence>
<evidence type="ECO:0000313" key="2">
    <source>
        <dbReference type="EMBL" id="AZA11220.1"/>
    </source>
</evidence>
<dbReference type="PANTHER" id="PTHR43680">
    <property type="entry name" value="NITRATE REDUCTASE MOLYBDENUM COFACTOR ASSEMBLY CHAPERONE"/>
    <property type="match status" value="1"/>
</dbReference>
<dbReference type="PANTHER" id="PTHR43680:SF2">
    <property type="entry name" value="NITRATE REDUCTASE MOLYBDENUM COFACTOR ASSEMBLY CHAPERONE NARJ"/>
    <property type="match status" value="1"/>
</dbReference>
<keyword evidence="1" id="KW-0534">Nitrate assimilation</keyword>
<dbReference type="InterPro" id="IPR003765">
    <property type="entry name" value="NO3_reductase_chaperone_NarJ"/>
</dbReference>
<proteinExistence type="predicted"/>
<dbReference type="InterPro" id="IPR020945">
    <property type="entry name" value="DMSO/NO3_reduct_chaperone"/>
</dbReference>
<sequence>MRTHIGIVPTPTQSVAISTEQRKELFMACSLLLDYPDAARFDRFKAVQASLNLMPPAIEAKLEGFFEAAQIHGQRWLEEHYVETFDQRRRCSLFLTYYAVGETRQRGTAILAFQDALASLGFSLNREELPDHLCVVLEAAACAEGEAHEQATQMLAAHRDGIEVLRAALETFDSPYTNLVTAVCMALPPIDEELAQHFEQLIRQGPPAELVGLGTPFPFAQPEIV</sequence>
<dbReference type="SUPFAM" id="SSF89155">
    <property type="entry name" value="TorD-like"/>
    <property type="match status" value="1"/>
</dbReference>
<evidence type="ECO:0000256" key="1">
    <source>
        <dbReference type="ARBA" id="ARBA00023063"/>
    </source>
</evidence>
<dbReference type="OrthoDB" id="4307003at2"/>
<dbReference type="GO" id="GO:0051082">
    <property type="term" value="F:unfolded protein binding"/>
    <property type="evidence" value="ECO:0007669"/>
    <property type="project" value="InterPro"/>
</dbReference>
<reference evidence="2 3" key="1">
    <citation type="submission" date="2018-11" db="EMBL/GenBank/DDBJ databases">
        <authorList>
            <person name="Kleinhagauer T."/>
            <person name="Glaeser S.P."/>
            <person name="Spergser J."/>
            <person name="Ruckert C."/>
            <person name="Kaempfer P."/>
            <person name="Busse H.-J."/>
        </authorList>
    </citation>
    <scope>NUCLEOTIDE SEQUENCE [LARGE SCALE GENOMIC DNA]</scope>
    <source>
        <strain evidence="2 3">W8</strain>
    </source>
</reference>